<evidence type="ECO:0000313" key="3">
    <source>
        <dbReference type="Proteomes" id="UP000018442"/>
    </source>
</evidence>
<accession>D0SLN2</accession>
<protein>
    <submittedName>
        <fullName evidence="2">Uncharacterized protein</fullName>
    </submittedName>
</protein>
<keyword evidence="1" id="KW-0812">Transmembrane</keyword>
<dbReference type="AlphaFoldDB" id="D0SLN2"/>
<keyword evidence="1" id="KW-0472">Membrane</keyword>
<proteinExistence type="predicted"/>
<feature type="transmembrane region" description="Helical" evidence="1">
    <location>
        <begin position="58"/>
        <end position="79"/>
    </location>
</feature>
<keyword evidence="1" id="KW-1133">Transmembrane helix</keyword>
<dbReference type="HOGENOM" id="CLU_163126_0_0_6"/>
<dbReference type="EMBL" id="GG705011">
    <property type="protein sequence ID" value="EEY92939.1"/>
    <property type="molecule type" value="Genomic_DNA"/>
</dbReference>
<feature type="transmembrane region" description="Helical" evidence="1">
    <location>
        <begin position="85"/>
        <end position="104"/>
    </location>
</feature>
<dbReference type="RefSeq" id="WP_005402149.1">
    <property type="nucleotide sequence ID" value="NZ_GG705011.1"/>
</dbReference>
<reference evidence="3" key="1">
    <citation type="journal article" date="2012" name="PLoS ONE">
        <title>The success of Acinetobacter species; genetic, metabolic and virulence attributes.</title>
        <authorList>
            <person name="Peleg A.Y."/>
            <person name="de Breij A."/>
            <person name="Adams M.D."/>
            <person name="Cerqueira G.M."/>
            <person name="Mocali S."/>
            <person name="Galardini M."/>
            <person name="Nibbering P.H."/>
            <person name="Earl A.M."/>
            <person name="Ward D.V."/>
            <person name="Paterson D.L."/>
            <person name="Seifert H."/>
            <person name="Dijkshoorn L."/>
        </authorList>
    </citation>
    <scope>NUCLEOTIDE SEQUENCE [LARGE SCALE GENOMIC DNA]</scope>
    <source>
        <strain evidence="3">SH205</strain>
    </source>
</reference>
<feature type="transmembrane region" description="Helical" evidence="1">
    <location>
        <begin position="31"/>
        <end position="51"/>
    </location>
</feature>
<evidence type="ECO:0000256" key="1">
    <source>
        <dbReference type="SAM" id="Phobius"/>
    </source>
</evidence>
<feature type="transmembrane region" description="Helical" evidence="1">
    <location>
        <begin position="7"/>
        <end position="25"/>
    </location>
</feature>
<gene>
    <name evidence="2" type="ORF">HMPREF0026_00215</name>
</gene>
<evidence type="ECO:0000313" key="2">
    <source>
        <dbReference type="EMBL" id="EEY92939.1"/>
    </source>
</evidence>
<sequence>MIVWLRFLVIPTLFNLTFVGASNFGMQYNNLLGIGILLIFLWLVGFTAYFFSPYRSLFFALTLIGLLAAKNIFTVLTSNAFQEDLIHPAFLIAFVFFCALFRFMESLEK</sequence>
<dbReference type="Proteomes" id="UP000018442">
    <property type="component" value="Unassembled WGS sequence"/>
</dbReference>
<name>D0SLN2_ACIJU</name>
<organism evidence="2 3">
    <name type="scientific">Acinetobacter junii SH205</name>
    <dbReference type="NCBI Taxonomy" id="575587"/>
    <lineage>
        <taxon>Bacteria</taxon>
        <taxon>Pseudomonadati</taxon>
        <taxon>Pseudomonadota</taxon>
        <taxon>Gammaproteobacteria</taxon>
        <taxon>Moraxellales</taxon>
        <taxon>Moraxellaceae</taxon>
        <taxon>Acinetobacter</taxon>
    </lineage>
</organism>